<evidence type="ECO:0000313" key="1">
    <source>
        <dbReference type="EMBL" id="AIO70017.1"/>
    </source>
</evidence>
<accession>A0AAI8FRJ7</accession>
<dbReference type="KEGG" id="bok:DM82_6230"/>
<sequence length="330" mass="38138">MSYESENILPDAIRLSQVVDVVLLLGYKKINDGLKVPSRVGSFYWYDEDDYRSFVGITLDIYQRAGDAIKVTTRTSASRSYWDLVQQNKTIKMLRDLFGGHFRTDAGKNRCWRVGGSLPLPLSEGCYLARWRFQNGIGRAHVYLMGRSFTGPNARNSPTGFHFADQYNPRLISNNLLLPFMIAVWEEYFRATFAACLKYSSQREVTLKRARLGHNDLEKIAVGSQPMERIVAESFAFQRPSSIAENFRLLDQKLDLAAAMRKPYRRRKVSLFDSIERLVEDRNVFVHAGEMNFAFFDEQLKTALSDMEVALNRAYEYVAAHYRFTPRHDY</sequence>
<dbReference type="AlphaFoldDB" id="A0AAI8FRJ7"/>
<dbReference type="EMBL" id="CP008727">
    <property type="protein sequence ID" value="AIO70017.1"/>
    <property type="molecule type" value="Genomic_DNA"/>
</dbReference>
<reference evidence="1 2" key="1">
    <citation type="submission" date="2014-06" db="EMBL/GenBank/DDBJ databases">
        <authorList>
            <person name="Bishop-Lilly K.A."/>
            <person name="Broomall S.M."/>
            <person name="Chain P.S."/>
            <person name="Chertkov O."/>
            <person name="Coyne S.R."/>
            <person name="Daligault H.E."/>
            <person name="Davenport K.W."/>
            <person name="Erkkila T."/>
            <person name="Frey K.G."/>
            <person name="Gibbons H.S."/>
            <person name="Gu W."/>
            <person name="Jaissle J."/>
            <person name="Johnson S.L."/>
            <person name="Koroleva G.I."/>
            <person name="Ladner J.T."/>
            <person name="Lo C.-C."/>
            <person name="Minogue T.D."/>
            <person name="Munk C."/>
            <person name="Palacios G.F."/>
            <person name="Redden C.L."/>
            <person name="Rosenzweig C.N."/>
            <person name="Scholz M.B."/>
            <person name="Teshima H."/>
            <person name="Xu Y."/>
        </authorList>
    </citation>
    <scope>NUCLEOTIDE SEQUENCE [LARGE SCALE GENOMIC DNA]</scope>
    <source>
        <strain evidence="1 2">EO147</strain>
    </source>
</reference>
<keyword evidence="2" id="KW-1185">Reference proteome</keyword>
<protein>
    <submittedName>
        <fullName evidence="1">Uncharacterized protein</fullName>
    </submittedName>
</protein>
<gene>
    <name evidence="1" type="ORF">DM82_6230</name>
</gene>
<dbReference type="RefSeq" id="WP_144444746.1">
    <property type="nucleotide sequence ID" value="NZ_CP008727.1"/>
</dbReference>
<evidence type="ECO:0000313" key="2">
    <source>
        <dbReference type="Proteomes" id="UP000029424"/>
    </source>
</evidence>
<dbReference type="Proteomes" id="UP000029424">
    <property type="component" value="Chromosome 2"/>
</dbReference>
<name>A0AAI8FRJ7_9BURK</name>
<organism evidence="1 2">
    <name type="scientific">Burkholderia oklahomensis</name>
    <dbReference type="NCBI Taxonomy" id="342113"/>
    <lineage>
        <taxon>Bacteria</taxon>
        <taxon>Pseudomonadati</taxon>
        <taxon>Pseudomonadota</taxon>
        <taxon>Betaproteobacteria</taxon>
        <taxon>Burkholderiales</taxon>
        <taxon>Burkholderiaceae</taxon>
        <taxon>Burkholderia</taxon>
        <taxon>pseudomallei group</taxon>
    </lineage>
</organism>
<proteinExistence type="predicted"/>